<protein>
    <submittedName>
        <fullName evidence="1">Uncharacterized protein</fullName>
    </submittedName>
</protein>
<evidence type="ECO:0000313" key="2">
    <source>
        <dbReference type="Proteomes" id="UP000053831"/>
    </source>
</evidence>
<organism evidence="1 2">
    <name type="scientific">Escovopsis weberi</name>
    <dbReference type="NCBI Taxonomy" id="150374"/>
    <lineage>
        <taxon>Eukaryota</taxon>
        <taxon>Fungi</taxon>
        <taxon>Dikarya</taxon>
        <taxon>Ascomycota</taxon>
        <taxon>Pezizomycotina</taxon>
        <taxon>Sordariomycetes</taxon>
        <taxon>Hypocreomycetidae</taxon>
        <taxon>Hypocreales</taxon>
        <taxon>Hypocreaceae</taxon>
        <taxon>Escovopsis</taxon>
    </lineage>
</organism>
<accession>A0A0M8N0B2</accession>
<sequence>MVKITHLALIALTQGDPNRDPVCLPHKHGPVSYHKYHHRSSRLILNLILDIDIDIDIDINLNLETHLRGPSVLRRIFVISAKLSRHHNSRAHRLLHPFLTRYRVRRIHDLLRTFLRYLRPSVILEVYGPDNTEHYSHETFCHIVAIIVLCCSRTHNTHIIRLAIV</sequence>
<gene>
    <name evidence="1" type="ORF">ESCO_001859</name>
</gene>
<dbReference type="AlphaFoldDB" id="A0A0M8N0B2"/>
<dbReference type="Proteomes" id="UP000053831">
    <property type="component" value="Unassembled WGS sequence"/>
</dbReference>
<keyword evidence="2" id="KW-1185">Reference proteome</keyword>
<dbReference type="EMBL" id="LGSR01000006">
    <property type="protein sequence ID" value="KOS22478.1"/>
    <property type="molecule type" value="Genomic_DNA"/>
</dbReference>
<evidence type="ECO:0000313" key="1">
    <source>
        <dbReference type="EMBL" id="KOS22478.1"/>
    </source>
</evidence>
<comment type="caution">
    <text evidence="1">The sequence shown here is derived from an EMBL/GenBank/DDBJ whole genome shotgun (WGS) entry which is preliminary data.</text>
</comment>
<name>A0A0M8N0B2_ESCWE</name>
<proteinExistence type="predicted"/>
<reference evidence="1 2" key="1">
    <citation type="submission" date="2015-07" db="EMBL/GenBank/DDBJ databases">
        <title>The genome of the fungus Escovopsis weberi, a specialized disease agent of ant agriculture.</title>
        <authorList>
            <person name="de Man T.J."/>
            <person name="Stajich J.E."/>
            <person name="Kubicek C.P."/>
            <person name="Chenthamara K."/>
            <person name="Atanasova L."/>
            <person name="Druzhinina I.S."/>
            <person name="Birnbaum S."/>
            <person name="Barribeau S.M."/>
            <person name="Teiling C."/>
            <person name="Suen G."/>
            <person name="Currie C."/>
            <person name="Gerardo N.M."/>
        </authorList>
    </citation>
    <scope>NUCLEOTIDE SEQUENCE [LARGE SCALE GENOMIC DNA]</scope>
</reference>